<name>A0ABT9UBH1_PAEHA</name>
<evidence type="ECO:0000313" key="1">
    <source>
        <dbReference type="EMBL" id="MDQ0115554.1"/>
    </source>
</evidence>
<dbReference type="NCBIfam" id="NF047446">
    <property type="entry name" value="barrel_OmpL47"/>
    <property type="match status" value="1"/>
</dbReference>
<evidence type="ECO:0008006" key="3">
    <source>
        <dbReference type="Google" id="ProtNLM"/>
    </source>
</evidence>
<dbReference type="EMBL" id="JAUSSU010000011">
    <property type="protein sequence ID" value="MDQ0115554.1"/>
    <property type="molecule type" value="Genomic_DNA"/>
</dbReference>
<evidence type="ECO:0000313" key="2">
    <source>
        <dbReference type="Proteomes" id="UP001229346"/>
    </source>
</evidence>
<dbReference type="Proteomes" id="UP001229346">
    <property type="component" value="Unassembled WGS sequence"/>
</dbReference>
<sequence>MRKRSALQMVLVFVLMVSGFTLLPLSHVQAIGDSNILPLEGTITDANGNPAEGVILSVDSPMILGSSGGFRHLGSAVTDENGYFQMAPFERTFPDQNYPGCYISFTLNGQPVARNIGHATSFNYQLPAFNHIEGNLTIEGTDLPNAYLPVVVGLRVTKSDLYVLASTITDENGHYSMDYIPSDVSTMHGLGEVIVTSREMIRNRFYDFRTDPPAASTAIYGYVEYAPGQPGWPYTLEIDGVPQPSSSGGFVADLGDTQAHHVKVTAVGFVPYETSLAPGGPYYIQLEFASLPPVVQAIPDRGPDRNGWYNHNVVVAFEAQDNNWYEQLEVDPPKSVSTEGANQVITGSATDEEGLIGYGSVTISLDKTAPETTATVTAAASDTWMNSGAILTLHAADGLSGVATTSYSVDDGHTWNPYTGPIPFDDDGHYYIQYRSIDAAGNSEASKTIAFNIDQTGPVVEVMTPEVKRYPDAGDLVPVYRVTDAMSGVDPVKTTATLDGKNIQSGAAIPLYTMALGAHTFTVKATDRAGNETVRHEKFETYADIESLKALVKRFAEEGKIKTSLSSTLQKKLDQSQLKPFISLVEAHRGKAIDAAAAEYLLRDAKSLQ</sequence>
<proteinExistence type="predicted"/>
<comment type="caution">
    <text evidence="1">The sequence shown here is derived from an EMBL/GenBank/DDBJ whole genome shotgun (WGS) entry which is preliminary data.</text>
</comment>
<keyword evidence="2" id="KW-1185">Reference proteome</keyword>
<dbReference type="InterPro" id="IPR058094">
    <property type="entry name" value="Ig-like_OmpL47-like"/>
</dbReference>
<dbReference type="RefSeq" id="WP_307207294.1">
    <property type="nucleotide sequence ID" value="NZ_JAUSSU010000011.1"/>
</dbReference>
<organism evidence="1 2">
    <name type="scientific">Paenibacillus harenae</name>
    <dbReference type="NCBI Taxonomy" id="306543"/>
    <lineage>
        <taxon>Bacteria</taxon>
        <taxon>Bacillati</taxon>
        <taxon>Bacillota</taxon>
        <taxon>Bacilli</taxon>
        <taxon>Bacillales</taxon>
        <taxon>Paenibacillaceae</taxon>
        <taxon>Paenibacillus</taxon>
    </lineage>
</organism>
<accession>A0ABT9UBH1</accession>
<dbReference type="Gene3D" id="3.30.1920.20">
    <property type="match status" value="1"/>
</dbReference>
<gene>
    <name evidence="1" type="ORF">J2T15_005021</name>
</gene>
<reference evidence="1 2" key="1">
    <citation type="submission" date="2023-07" db="EMBL/GenBank/DDBJ databases">
        <title>Sorghum-associated microbial communities from plants grown in Nebraska, USA.</title>
        <authorList>
            <person name="Schachtman D."/>
        </authorList>
    </citation>
    <scope>NUCLEOTIDE SEQUENCE [LARGE SCALE GENOMIC DNA]</scope>
    <source>
        <strain evidence="1 2">CC482</strain>
    </source>
</reference>
<protein>
    <recommendedName>
        <fullName evidence="3">Bacterial Ig-like domain-containing protein</fullName>
    </recommendedName>
</protein>